<organism evidence="3 4">
    <name type="scientific">Rugosimonospora africana</name>
    <dbReference type="NCBI Taxonomy" id="556532"/>
    <lineage>
        <taxon>Bacteria</taxon>
        <taxon>Bacillati</taxon>
        <taxon>Actinomycetota</taxon>
        <taxon>Actinomycetes</taxon>
        <taxon>Micromonosporales</taxon>
        <taxon>Micromonosporaceae</taxon>
        <taxon>Rugosimonospora</taxon>
    </lineage>
</organism>
<sequence length="255" mass="26702">MDVAPAGTPAGTALLVPGFTGGKEDFAPILNPLSDAGFRVVAMDLPGQYQSPGPEDRAEYTPDRLGAVVNELADSLDEERPHLLGHSFGGLVARAAVLAAAQRYRSLVLLDSGPSAIDGGRRETMVRLTPYAQGGMAAVYAARLAVYPPDPDAPVELSAFLRERFLASSLDGLFGMSDALIKEPDRVDELRATGVPVLVCYGETDDAWHPELQHEMATRLGAGVAAIASAGHSPAVEAPEATAAILTAFWSGDPL</sequence>
<evidence type="ECO:0000313" key="3">
    <source>
        <dbReference type="EMBL" id="GIH14586.1"/>
    </source>
</evidence>
<dbReference type="PRINTS" id="PR00412">
    <property type="entry name" value="EPOXHYDRLASE"/>
</dbReference>
<dbReference type="EMBL" id="BONZ01000027">
    <property type="protein sequence ID" value="GIH14586.1"/>
    <property type="molecule type" value="Genomic_DNA"/>
</dbReference>
<dbReference type="Proteomes" id="UP000642748">
    <property type="component" value="Unassembled WGS sequence"/>
</dbReference>
<keyword evidence="1" id="KW-0575">Peroxidase</keyword>
<comment type="caution">
    <text evidence="3">The sequence shown here is derived from an EMBL/GenBank/DDBJ whole genome shotgun (WGS) entry which is preliminary data.</text>
</comment>
<feature type="domain" description="AB hydrolase-1" evidence="2">
    <location>
        <begin position="14"/>
        <end position="244"/>
    </location>
</feature>
<dbReference type="AlphaFoldDB" id="A0A8J3QTH5"/>
<dbReference type="InterPro" id="IPR050471">
    <property type="entry name" value="AB_hydrolase"/>
</dbReference>
<dbReference type="InterPro" id="IPR000639">
    <property type="entry name" value="Epox_hydrolase-like"/>
</dbReference>
<dbReference type="SUPFAM" id="SSF53474">
    <property type="entry name" value="alpha/beta-Hydrolases"/>
    <property type="match status" value="1"/>
</dbReference>
<dbReference type="PRINTS" id="PR00111">
    <property type="entry name" value="ABHYDROLASE"/>
</dbReference>
<dbReference type="InterPro" id="IPR029058">
    <property type="entry name" value="AB_hydrolase_fold"/>
</dbReference>
<keyword evidence="4" id="KW-1185">Reference proteome</keyword>
<gene>
    <name evidence="3" type="ORF">Raf01_27580</name>
</gene>
<evidence type="ECO:0000256" key="1">
    <source>
        <dbReference type="ARBA" id="ARBA00022559"/>
    </source>
</evidence>
<dbReference type="GO" id="GO:0046503">
    <property type="term" value="P:glycerolipid catabolic process"/>
    <property type="evidence" value="ECO:0007669"/>
    <property type="project" value="TreeGrafter"/>
</dbReference>
<dbReference type="RefSeq" id="WP_203918249.1">
    <property type="nucleotide sequence ID" value="NZ_BONZ01000027.1"/>
</dbReference>
<protein>
    <submittedName>
        <fullName evidence="3">Alpha/beta hydrolase</fullName>
    </submittedName>
</protein>
<reference evidence="3" key="1">
    <citation type="submission" date="2021-01" db="EMBL/GenBank/DDBJ databases">
        <title>Whole genome shotgun sequence of Rugosimonospora africana NBRC 104875.</title>
        <authorList>
            <person name="Komaki H."/>
            <person name="Tamura T."/>
        </authorList>
    </citation>
    <scope>NUCLEOTIDE SEQUENCE</scope>
    <source>
        <strain evidence="3">NBRC 104875</strain>
    </source>
</reference>
<evidence type="ECO:0000313" key="4">
    <source>
        <dbReference type="Proteomes" id="UP000642748"/>
    </source>
</evidence>
<accession>A0A8J3QTH5</accession>
<dbReference type="PANTHER" id="PTHR43433">
    <property type="entry name" value="HYDROLASE, ALPHA/BETA FOLD FAMILY PROTEIN"/>
    <property type="match status" value="1"/>
</dbReference>
<dbReference type="GO" id="GO:0004601">
    <property type="term" value="F:peroxidase activity"/>
    <property type="evidence" value="ECO:0007669"/>
    <property type="project" value="UniProtKB-KW"/>
</dbReference>
<dbReference type="Pfam" id="PF12697">
    <property type="entry name" value="Abhydrolase_6"/>
    <property type="match status" value="1"/>
</dbReference>
<dbReference type="InterPro" id="IPR000073">
    <property type="entry name" value="AB_hydrolase_1"/>
</dbReference>
<dbReference type="PANTHER" id="PTHR43433:SF5">
    <property type="entry name" value="AB HYDROLASE-1 DOMAIN-CONTAINING PROTEIN"/>
    <property type="match status" value="1"/>
</dbReference>
<name>A0A8J3QTH5_9ACTN</name>
<evidence type="ECO:0000259" key="2">
    <source>
        <dbReference type="Pfam" id="PF12697"/>
    </source>
</evidence>
<dbReference type="GO" id="GO:0004806">
    <property type="term" value="F:triacylglycerol lipase activity"/>
    <property type="evidence" value="ECO:0007669"/>
    <property type="project" value="TreeGrafter"/>
</dbReference>
<proteinExistence type="predicted"/>
<keyword evidence="3" id="KW-0378">Hydrolase</keyword>
<dbReference type="Gene3D" id="3.40.50.1820">
    <property type="entry name" value="alpha/beta hydrolase"/>
    <property type="match status" value="1"/>
</dbReference>
<keyword evidence="1" id="KW-0560">Oxidoreductase</keyword>